<proteinExistence type="predicted"/>
<dbReference type="InterPro" id="IPR036390">
    <property type="entry name" value="WH_DNA-bd_sf"/>
</dbReference>
<dbReference type="InterPro" id="IPR036388">
    <property type="entry name" value="WH-like_DNA-bd_sf"/>
</dbReference>
<dbReference type="EMBL" id="SAIY01000005">
    <property type="protein sequence ID" value="NGM14242.1"/>
    <property type="molecule type" value="Genomic_DNA"/>
</dbReference>
<evidence type="ECO:0000256" key="1">
    <source>
        <dbReference type="SAM" id="MobiDB-lite"/>
    </source>
</evidence>
<comment type="caution">
    <text evidence="2">The sequence shown here is derived from an EMBL/GenBank/DDBJ whole genome shotgun (WGS) entry which is preliminary data.</text>
</comment>
<reference evidence="2 3" key="1">
    <citation type="submission" date="2020-02" db="EMBL/GenBank/DDBJ databases">
        <title>Draft Genome Sequence of Verrucosispora sp. Strain CWR15, Isolated from Gulf of Mexico Sponge.</title>
        <authorList>
            <person name="Kennedy S.J."/>
            <person name="Cella E."/>
            <person name="Azarian T."/>
            <person name="Baker B.J."/>
            <person name="Shaw L.N."/>
        </authorList>
    </citation>
    <scope>NUCLEOTIDE SEQUENCE [LARGE SCALE GENOMIC DNA]</scope>
    <source>
        <strain evidence="2 3">CWR15</strain>
    </source>
</reference>
<feature type="compositionally biased region" description="Low complexity" evidence="1">
    <location>
        <begin position="85"/>
        <end position="101"/>
    </location>
</feature>
<feature type="region of interest" description="Disordered" evidence="1">
    <location>
        <begin position="363"/>
        <end position="411"/>
    </location>
</feature>
<dbReference type="SUPFAM" id="SSF46785">
    <property type="entry name" value="Winged helix' DNA-binding domain"/>
    <property type="match status" value="1"/>
</dbReference>
<sequence length="411" mass="41497">MTANIVLTPGTDEARSAVVEALREHPGVTARKLAGTANLPLPVVTEALTAMEAAGTATRTPDPAKGNRRSADTWEATTDQSADNEPTPTGDTPATDAPTGTADDEATTDATRDAADESAVDNDGPATADEPKTEDAPPTDPTTATTNGEASTGATPDAADEAPLPEAPVSGAPVSGAPVGPRQPDLKVLIMAGVLGGHPDGVTADAAIGESGLSVAMGDTILAAMEVAGAARRLPVTEDGNELWVIGDGDLATVDPANAPTHSTCPTCGHTRKIRRPSARRATGIGRTTGEINSDGSAKLGKNELRNRVEAFMRDLGPGHDVTPGTVAREIGGRSPGAVRNGMEKLTGFGVLVLTREAPETYALADNPPAPTAEVRAFMAPPQADTTPPAGDQTSTDEAGTDEATAAPVAA</sequence>
<protein>
    <submittedName>
        <fullName evidence="2">Uncharacterized protein</fullName>
    </submittedName>
</protein>
<evidence type="ECO:0000313" key="3">
    <source>
        <dbReference type="Proteomes" id="UP000478148"/>
    </source>
</evidence>
<dbReference type="Proteomes" id="UP000478148">
    <property type="component" value="Unassembled WGS sequence"/>
</dbReference>
<evidence type="ECO:0000313" key="2">
    <source>
        <dbReference type="EMBL" id="NGM14242.1"/>
    </source>
</evidence>
<name>A0A6M1L7N7_9ACTN</name>
<feature type="compositionally biased region" description="Polar residues" evidence="1">
    <location>
        <begin position="75"/>
        <end position="84"/>
    </location>
</feature>
<dbReference type="AlphaFoldDB" id="A0A6M1L7N7"/>
<gene>
    <name evidence="2" type="ORF">ENC19_16970</name>
</gene>
<feature type="region of interest" description="Disordered" evidence="1">
    <location>
        <begin position="53"/>
        <end position="180"/>
    </location>
</feature>
<organism evidence="2 3">
    <name type="scientific">Verrucosispora sioxanthis</name>
    <dbReference type="NCBI Taxonomy" id="2499994"/>
    <lineage>
        <taxon>Bacteria</taxon>
        <taxon>Bacillati</taxon>
        <taxon>Actinomycetota</taxon>
        <taxon>Actinomycetes</taxon>
        <taxon>Micromonosporales</taxon>
        <taxon>Micromonosporaceae</taxon>
        <taxon>Micromonospora</taxon>
    </lineage>
</organism>
<dbReference type="Gene3D" id="1.10.10.10">
    <property type="entry name" value="Winged helix-like DNA-binding domain superfamily/Winged helix DNA-binding domain"/>
    <property type="match status" value="1"/>
</dbReference>
<feature type="compositionally biased region" description="Low complexity" evidence="1">
    <location>
        <begin position="394"/>
        <end position="411"/>
    </location>
</feature>
<dbReference type="RefSeq" id="WP_164448133.1">
    <property type="nucleotide sequence ID" value="NZ_SAIY01000005.1"/>
</dbReference>
<accession>A0A6M1L7N7</accession>
<keyword evidence="3" id="KW-1185">Reference proteome</keyword>